<dbReference type="OrthoDB" id="2649623at2759"/>
<dbReference type="AlphaFoldDB" id="A0A0C2ZWI9"/>
<reference evidence="2 3" key="1">
    <citation type="submission" date="2014-04" db="EMBL/GenBank/DDBJ databases">
        <authorList>
            <consortium name="DOE Joint Genome Institute"/>
            <person name="Kuo A."/>
            <person name="Kohler A."/>
            <person name="Nagy L.G."/>
            <person name="Floudas D."/>
            <person name="Copeland A."/>
            <person name="Barry K.W."/>
            <person name="Cichocki N."/>
            <person name="Veneault-Fourrey C."/>
            <person name="LaButti K."/>
            <person name="Lindquist E.A."/>
            <person name="Lipzen A."/>
            <person name="Lundell T."/>
            <person name="Morin E."/>
            <person name="Murat C."/>
            <person name="Sun H."/>
            <person name="Tunlid A."/>
            <person name="Henrissat B."/>
            <person name="Grigoriev I.V."/>
            <person name="Hibbett D.S."/>
            <person name="Martin F."/>
            <person name="Nordberg H.P."/>
            <person name="Cantor M.N."/>
            <person name="Hua S.X."/>
        </authorList>
    </citation>
    <scope>NUCLEOTIDE SEQUENCE [LARGE SCALE GENOMIC DNA]</scope>
    <source>
        <strain evidence="2 3">Foug A</strain>
    </source>
</reference>
<dbReference type="InParanoid" id="A0A0C2ZWI9"/>
<dbReference type="HOGENOM" id="CLU_564013_0_0_1"/>
<protein>
    <submittedName>
        <fullName evidence="2">Uncharacterized protein</fullName>
    </submittedName>
</protein>
<evidence type="ECO:0000313" key="3">
    <source>
        <dbReference type="Proteomes" id="UP000053989"/>
    </source>
</evidence>
<dbReference type="STRING" id="1036808.A0A0C2ZWI9"/>
<dbReference type="Proteomes" id="UP000053989">
    <property type="component" value="Unassembled WGS sequence"/>
</dbReference>
<proteinExistence type="predicted"/>
<name>A0A0C2ZWI9_9AGAM</name>
<gene>
    <name evidence="2" type="ORF">SCLCIDRAFT_29263</name>
</gene>
<sequence>MSFLQVPMAVVDNIGGTLDIHNSDGSLMALVCTAMPQRLKANLKANFMSAFDEREVLCCCQWGDGPQPFESAHFTWYNRYTTQGEAAPNNVHPYWLYVKGATCTNFSQFLPYQGGEQGEYKKLYHNLVIALDKVFDWVENLTISYLPEEYNKFIPLTAPFASFVLNLNVCTEAHRDKKDKDMCLVLPIGEHSVMKELQAKHVIPTASNKRKKVSRKHAAEMLEEEGKDDLEEEEDFSIRPASKHCHSYTPTPPPSPTGFLDDILGKEYSQVQHESEEEERGGLTEKIVEMETVMMSVQRTQTISARRTYKVKLAEFTTLRSRKIAKNGHKAMRCYIAMKMAFPLVVNKDTVCWDSIVAGLKGDKSLTAKLESGDEEIKVMLLDYISNI</sequence>
<keyword evidence="3" id="KW-1185">Reference proteome</keyword>
<feature type="compositionally biased region" description="Acidic residues" evidence="1">
    <location>
        <begin position="221"/>
        <end position="235"/>
    </location>
</feature>
<accession>A0A0C2ZWI9</accession>
<feature type="region of interest" description="Disordered" evidence="1">
    <location>
        <begin position="217"/>
        <end position="262"/>
    </location>
</feature>
<evidence type="ECO:0000313" key="2">
    <source>
        <dbReference type="EMBL" id="KIM56837.1"/>
    </source>
</evidence>
<organism evidence="2 3">
    <name type="scientific">Scleroderma citrinum Foug A</name>
    <dbReference type="NCBI Taxonomy" id="1036808"/>
    <lineage>
        <taxon>Eukaryota</taxon>
        <taxon>Fungi</taxon>
        <taxon>Dikarya</taxon>
        <taxon>Basidiomycota</taxon>
        <taxon>Agaricomycotina</taxon>
        <taxon>Agaricomycetes</taxon>
        <taxon>Agaricomycetidae</taxon>
        <taxon>Boletales</taxon>
        <taxon>Sclerodermatineae</taxon>
        <taxon>Sclerodermataceae</taxon>
        <taxon>Scleroderma</taxon>
    </lineage>
</organism>
<dbReference type="EMBL" id="KN822109">
    <property type="protein sequence ID" value="KIM56837.1"/>
    <property type="molecule type" value="Genomic_DNA"/>
</dbReference>
<reference evidence="3" key="2">
    <citation type="submission" date="2015-01" db="EMBL/GenBank/DDBJ databases">
        <title>Evolutionary Origins and Diversification of the Mycorrhizal Mutualists.</title>
        <authorList>
            <consortium name="DOE Joint Genome Institute"/>
            <consortium name="Mycorrhizal Genomics Consortium"/>
            <person name="Kohler A."/>
            <person name="Kuo A."/>
            <person name="Nagy L.G."/>
            <person name="Floudas D."/>
            <person name="Copeland A."/>
            <person name="Barry K.W."/>
            <person name="Cichocki N."/>
            <person name="Veneault-Fourrey C."/>
            <person name="LaButti K."/>
            <person name="Lindquist E.A."/>
            <person name="Lipzen A."/>
            <person name="Lundell T."/>
            <person name="Morin E."/>
            <person name="Murat C."/>
            <person name="Riley R."/>
            <person name="Ohm R."/>
            <person name="Sun H."/>
            <person name="Tunlid A."/>
            <person name="Henrissat B."/>
            <person name="Grigoriev I.V."/>
            <person name="Hibbett D.S."/>
            <person name="Martin F."/>
        </authorList>
    </citation>
    <scope>NUCLEOTIDE SEQUENCE [LARGE SCALE GENOMIC DNA]</scope>
    <source>
        <strain evidence="3">Foug A</strain>
    </source>
</reference>
<evidence type="ECO:0000256" key="1">
    <source>
        <dbReference type="SAM" id="MobiDB-lite"/>
    </source>
</evidence>